<feature type="compositionally biased region" description="Basic and acidic residues" evidence="1">
    <location>
        <begin position="49"/>
        <end position="59"/>
    </location>
</feature>
<evidence type="ECO:0000256" key="1">
    <source>
        <dbReference type="SAM" id="MobiDB-lite"/>
    </source>
</evidence>
<reference evidence="2 3" key="1">
    <citation type="submission" date="2024-03" db="EMBL/GenBank/DDBJ databases">
        <authorList>
            <person name="Martinez-Hernandez J."/>
        </authorList>
    </citation>
    <scope>NUCLEOTIDE SEQUENCE [LARGE SCALE GENOMIC DNA]</scope>
</reference>
<sequence length="297" mass="32028">MPSGAKKRKAAKKRKQKERKTNPQGNNKLKSHDDEKGRDGGEGGSPSYSDHDDDHHHSLSEGNGDVEENETFSAQPSAADAKPVEESASDVKIDKSVQGKQGGDGVVRDLKSVESSERKNVSDVHLESAKESDCSNGNTSVGLNDETVTENAKDGLNDSVKEAVTFDELVKSIDYSHAKMTSITDNAPVEETGNSVPESHVDPVKAVTSISEGKCSDTRSTLPVKSVTSQVGPIDLATKKNENKVHLRSDIVDHVNDYDTPECSEKQPLITSAPRVVRKTSWLNCCGLFDVLTGSDR</sequence>
<evidence type="ECO:0000313" key="3">
    <source>
        <dbReference type="Proteomes" id="UP001497480"/>
    </source>
</evidence>
<gene>
    <name evidence="2" type="ORF">LLUT_LOCUS21240</name>
</gene>
<evidence type="ECO:0000313" key="2">
    <source>
        <dbReference type="EMBL" id="CAL0320180.1"/>
    </source>
</evidence>
<comment type="caution">
    <text evidence="2">The sequence shown here is derived from an EMBL/GenBank/DDBJ whole genome shotgun (WGS) entry which is preliminary data.</text>
</comment>
<feature type="compositionally biased region" description="Basic and acidic residues" evidence="1">
    <location>
        <begin position="106"/>
        <end position="133"/>
    </location>
</feature>
<accession>A0AAV1XEP3</accession>
<keyword evidence="3" id="KW-1185">Reference proteome</keyword>
<dbReference type="EMBL" id="CAXHTB010000014">
    <property type="protein sequence ID" value="CAL0320180.1"/>
    <property type="molecule type" value="Genomic_DNA"/>
</dbReference>
<name>A0AAV1XEP3_LUPLU</name>
<dbReference type="PANTHER" id="PTHR37187">
    <property type="entry name" value="EXPRESSED PROTEIN"/>
    <property type="match status" value="1"/>
</dbReference>
<protein>
    <submittedName>
        <fullName evidence="2">Uncharacterized protein</fullName>
    </submittedName>
</protein>
<feature type="compositionally biased region" description="Basic residues" evidence="1">
    <location>
        <begin position="1"/>
        <end position="18"/>
    </location>
</feature>
<feature type="region of interest" description="Disordered" evidence="1">
    <location>
        <begin position="1"/>
        <end position="154"/>
    </location>
</feature>
<dbReference type="AlphaFoldDB" id="A0AAV1XEP3"/>
<feature type="compositionally biased region" description="Basic and acidic residues" evidence="1">
    <location>
        <begin position="30"/>
        <end position="41"/>
    </location>
</feature>
<dbReference type="Proteomes" id="UP001497480">
    <property type="component" value="Unassembled WGS sequence"/>
</dbReference>
<proteinExistence type="predicted"/>
<organism evidence="2 3">
    <name type="scientific">Lupinus luteus</name>
    <name type="common">European yellow lupine</name>
    <dbReference type="NCBI Taxonomy" id="3873"/>
    <lineage>
        <taxon>Eukaryota</taxon>
        <taxon>Viridiplantae</taxon>
        <taxon>Streptophyta</taxon>
        <taxon>Embryophyta</taxon>
        <taxon>Tracheophyta</taxon>
        <taxon>Spermatophyta</taxon>
        <taxon>Magnoliopsida</taxon>
        <taxon>eudicotyledons</taxon>
        <taxon>Gunneridae</taxon>
        <taxon>Pentapetalae</taxon>
        <taxon>rosids</taxon>
        <taxon>fabids</taxon>
        <taxon>Fabales</taxon>
        <taxon>Fabaceae</taxon>
        <taxon>Papilionoideae</taxon>
        <taxon>50 kb inversion clade</taxon>
        <taxon>genistoids sensu lato</taxon>
        <taxon>core genistoids</taxon>
        <taxon>Genisteae</taxon>
        <taxon>Lupinus</taxon>
    </lineage>
</organism>
<dbReference type="PANTHER" id="PTHR37187:SF19">
    <property type="entry name" value="(RAPE) HYPOTHETICAL PROTEIN"/>
    <property type="match status" value="1"/>
</dbReference>
<feature type="compositionally biased region" description="Basic and acidic residues" evidence="1">
    <location>
        <begin position="82"/>
        <end position="97"/>
    </location>
</feature>